<dbReference type="Gene3D" id="2.130.10.10">
    <property type="entry name" value="YVTN repeat-like/Quinoprotein amine dehydrogenase"/>
    <property type="match status" value="4"/>
</dbReference>
<keyword evidence="3" id="KW-0812">Transmembrane</keyword>
<gene>
    <name evidence="5" type="primary">pleD_1</name>
    <name evidence="5" type="ORF">AW11_00278</name>
</gene>
<dbReference type="Pfam" id="PF07494">
    <property type="entry name" value="Reg_prop"/>
    <property type="match status" value="3"/>
</dbReference>
<dbReference type="STRING" id="1454004.AW11_00278"/>
<keyword evidence="3" id="KW-1133">Transmembrane helix</keyword>
<reference evidence="5" key="1">
    <citation type="submission" date="2014-02" db="EMBL/GenBank/DDBJ databases">
        <title>Expanding our view of genomic diversity in Candidatus Accumulibacter clades.</title>
        <authorList>
            <person name="Skennerton C.T."/>
            <person name="Barr J.J."/>
            <person name="Slater F.R."/>
            <person name="Bond P.L."/>
            <person name="Tyson G.W."/>
        </authorList>
    </citation>
    <scope>NUCLEOTIDE SEQUENCE [LARGE SCALE GENOMIC DNA]</scope>
</reference>
<dbReference type="Proteomes" id="UP000022141">
    <property type="component" value="Unassembled WGS sequence"/>
</dbReference>
<evidence type="ECO:0000256" key="2">
    <source>
        <dbReference type="ARBA" id="ARBA00034247"/>
    </source>
</evidence>
<evidence type="ECO:0000313" key="5">
    <source>
        <dbReference type="EMBL" id="EXI90937.1"/>
    </source>
</evidence>
<dbReference type="CDD" id="cd00146">
    <property type="entry name" value="PKD"/>
    <property type="match status" value="1"/>
</dbReference>
<organism evidence="5 6">
    <name type="scientific">Accumulibacter regalis</name>
    <dbReference type="NCBI Taxonomy" id="522306"/>
    <lineage>
        <taxon>Bacteria</taxon>
        <taxon>Pseudomonadati</taxon>
        <taxon>Pseudomonadota</taxon>
        <taxon>Betaproteobacteria</taxon>
        <taxon>Candidatus Accumulibacter</taxon>
    </lineage>
</organism>
<dbReference type="PROSITE" id="PS50887">
    <property type="entry name" value="GGDEF"/>
    <property type="match status" value="1"/>
</dbReference>
<keyword evidence="6" id="KW-1185">Reference proteome</keyword>
<dbReference type="InterPro" id="IPR013783">
    <property type="entry name" value="Ig-like_fold"/>
</dbReference>
<dbReference type="PATRIC" id="fig|1454004.3.peg.284"/>
<dbReference type="SUPFAM" id="SSF63829">
    <property type="entry name" value="Calcium-dependent phosphotriesterase"/>
    <property type="match status" value="1"/>
</dbReference>
<dbReference type="Pfam" id="PF07495">
    <property type="entry name" value="Y_Y_Y"/>
    <property type="match status" value="1"/>
</dbReference>
<feature type="transmembrane region" description="Helical" evidence="3">
    <location>
        <begin position="838"/>
        <end position="856"/>
    </location>
</feature>
<dbReference type="InterPro" id="IPR011123">
    <property type="entry name" value="Y_Y_Y"/>
</dbReference>
<accession>A0A011QNR6</accession>
<protein>
    <recommendedName>
        <fullName evidence="1">diguanylate cyclase</fullName>
        <ecNumber evidence="1">2.7.7.65</ecNumber>
    </recommendedName>
</protein>
<evidence type="ECO:0000256" key="1">
    <source>
        <dbReference type="ARBA" id="ARBA00012528"/>
    </source>
</evidence>
<dbReference type="NCBIfam" id="TIGR00254">
    <property type="entry name" value="GGDEF"/>
    <property type="match status" value="1"/>
</dbReference>
<dbReference type="Gene3D" id="3.30.70.270">
    <property type="match status" value="1"/>
</dbReference>
<dbReference type="eggNOG" id="COG3292">
    <property type="taxonomic scope" value="Bacteria"/>
</dbReference>
<keyword evidence="3" id="KW-0472">Membrane</keyword>
<sequence length="1141" mass="123335">MTDAAPRRSVLLGSAWQSARVAGARTGGALGAVLCTVLVGLLRLPGIALFAATALHAESPPSAYVENPLLEPRFASVGVGIIPRYVVPTVAQDRAGFLWIATGDGLVRYDGYRFRVQERDSPDPAARTLGWIRALLGGSDGRLWIGTEWDGLAVYDPLSERVTPCLGDRDRDGSVKPTIRALAEDGAGGIWVGSEGGGLERVGSDCASSANYRHSQQAGSLPDDRVSALLIDRRGTLWVGTWSGLSRRLPGSDHFEAVFSNHDPGAGANLAGRLVQALFEASDGRLWVGTQQGELAIIDPVSGEGLLLEQAAETAGSSAVSSFVEVPGGPLWVGRSSGIEVRDPRDGRFLQRLQHDPRRPAGLSGNEVTSLLLDHSGVIWVAGFGVGLQRHDSNNRSLWLRSADLQANSPFSSSDVRSLLQIDNGEIWVATHQGGVTVMDVQLRAIGALQVRSAGEAVATSPAAKQAPPPFRVTAMVQAGDGTVWLGTDAELYQFGSDGHRRQLRRLPHAGGPTTRLLAGHDGSLWVGTMDGLFRLRPGVEQVVRVARQGGQVLYAEISAIAEGPDGDLWVGSSKGLFRVAAGERELRRVEAEAGAELANPSVIGLLFDRQQTLWLDTAVTGLHRMRSWDGQRASFERISQRHGVVSRPFGANLISDARGRIWTHMYVYDPASDRLHELTAADGADLGTGWFYSYARTHDGRLLFGGSRGILVVRPERFDASVYAPPLLVSELSINGQRVSAGGILAGLTLAPEQRSFSLTFSALDYSDPGRLRYAYQLQGFDPDWIDSSADSRLASYSNLDPGDYVLRVRASNRSGAWSPHELAIKVRVMPAWWQSWWFQLLVLSLLVAMVNALVRLRTRSLRLRQGELKRMVRERTAELETLALALQRESAALEESSLTDPLTGLRNRRFLTQHIEADAALAVREYESHFKYGAKLREDAGLIFFLFDIDGFKEVNDRYGHAAGDAVIRQVSERLRRVFRDTDYLVRWGGEEFLVVARSTPRSHAADLAERARAAVAEHPFDLGDGRFLSRTCSAGFCCFPLSTQHAAALDWPAAVNIADAALYAVKGAGRNGWLGALSAGGESAEALLAQSRRPLAEWMRSGGVTLVGSAPHDGLAEAGFHNAVAGEQVRSVSASVEA</sequence>
<dbReference type="Gene3D" id="2.60.40.10">
    <property type="entry name" value="Immunoglobulins"/>
    <property type="match status" value="1"/>
</dbReference>
<dbReference type="Pfam" id="PF00990">
    <property type="entry name" value="GGDEF"/>
    <property type="match status" value="1"/>
</dbReference>
<dbReference type="CDD" id="cd01949">
    <property type="entry name" value="GGDEF"/>
    <property type="match status" value="1"/>
</dbReference>
<dbReference type="InterPro" id="IPR050469">
    <property type="entry name" value="Diguanylate_Cyclase"/>
</dbReference>
<dbReference type="SUPFAM" id="SSF50998">
    <property type="entry name" value="Quinoprotein alcohol dehydrogenase-like"/>
    <property type="match status" value="1"/>
</dbReference>
<dbReference type="GO" id="GO:0043709">
    <property type="term" value="P:cell adhesion involved in single-species biofilm formation"/>
    <property type="evidence" value="ECO:0007669"/>
    <property type="project" value="TreeGrafter"/>
</dbReference>
<name>A0A011QNR6_ACCRE</name>
<dbReference type="GO" id="GO:1902201">
    <property type="term" value="P:negative regulation of bacterial-type flagellum-dependent cell motility"/>
    <property type="evidence" value="ECO:0007669"/>
    <property type="project" value="TreeGrafter"/>
</dbReference>
<evidence type="ECO:0000313" key="6">
    <source>
        <dbReference type="Proteomes" id="UP000022141"/>
    </source>
</evidence>
<dbReference type="eggNOG" id="COG3706">
    <property type="taxonomic scope" value="Bacteria"/>
</dbReference>
<dbReference type="SUPFAM" id="SSF55073">
    <property type="entry name" value="Nucleotide cyclase"/>
    <property type="match status" value="1"/>
</dbReference>
<dbReference type="EC" id="2.7.7.65" evidence="1"/>
<dbReference type="PANTHER" id="PTHR45138">
    <property type="entry name" value="REGULATORY COMPONENTS OF SENSORY TRANSDUCTION SYSTEM"/>
    <property type="match status" value="1"/>
</dbReference>
<proteinExistence type="predicted"/>
<dbReference type="SMART" id="SM00267">
    <property type="entry name" value="GGDEF"/>
    <property type="match status" value="1"/>
</dbReference>
<dbReference type="InterPro" id="IPR011047">
    <property type="entry name" value="Quinoprotein_ADH-like_sf"/>
</dbReference>
<comment type="catalytic activity">
    <reaction evidence="2">
        <text>2 GTP = 3',3'-c-di-GMP + 2 diphosphate</text>
        <dbReference type="Rhea" id="RHEA:24898"/>
        <dbReference type="ChEBI" id="CHEBI:33019"/>
        <dbReference type="ChEBI" id="CHEBI:37565"/>
        <dbReference type="ChEBI" id="CHEBI:58805"/>
        <dbReference type="EC" id="2.7.7.65"/>
    </reaction>
</comment>
<dbReference type="InterPro" id="IPR011110">
    <property type="entry name" value="Reg_prop"/>
</dbReference>
<dbReference type="GO" id="GO:0005886">
    <property type="term" value="C:plasma membrane"/>
    <property type="evidence" value="ECO:0007669"/>
    <property type="project" value="TreeGrafter"/>
</dbReference>
<comment type="caution">
    <text evidence="5">The sequence shown here is derived from an EMBL/GenBank/DDBJ whole genome shotgun (WGS) entry which is preliminary data.</text>
</comment>
<evidence type="ECO:0000259" key="4">
    <source>
        <dbReference type="PROSITE" id="PS50887"/>
    </source>
</evidence>
<feature type="domain" description="GGDEF" evidence="4">
    <location>
        <begin position="942"/>
        <end position="1081"/>
    </location>
</feature>
<dbReference type="PANTHER" id="PTHR45138:SF9">
    <property type="entry name" value="DIGUANYLATE CYCLASE DGCM-RELATED"/>
    <property type="match status" value="1"/>
</dbReference>
<dbReference type="InterPro" id="IPR000160">
    <property type="entry name" value="GGDEF_dom"/>
</dbReference>
<dbReference type="GO" id="GO:0052621">
    <property type="term" value="F:diguanylate cyclase activity"/>
    <property type="evidence" value="ECO:0007669"/>
    <property type="project" value="UniProtKB-EC"/>
</dbReference>
<dbReference type="EMBL" id="JEMY01000003">
    <property type="protein sequence ID" value="EXI90937.1"/>
    <property type="molecule type" value="Genomic_DNA"/>
</dbReference>
<dbReference type="InterPro" id="IPR029787">
    <property type="entry name" value="Nucleotide_cyclase"/>
</dbReference>
<dbReference type="InterPro" id="IPR015943">
    <property type="entry name" value="WD40/YVTN_repeat-like_dom_sf"/>
</dbReference>
<dbReference type="AlphaFoldDB" id="A0A011QNR6"/>
<dbReference type="InterPro" id="IPR043128">
    <property type="entry name" value="Rev_trsase/Diguanyl_cyclase"/>
</dbReference>
<evidence type="ECO:0000256" key="3">
    <source>
        <dbReference type="SAM" id="Phobius"/>
    </source>
</evidence>